<keyword evidence="3" id="KW-1185">Reference proteome</keyword>
<dbReference type="OrthoDB" id="6120393at2"/>
<feature type="transmembrane region" description="Helical" evidence="1">
    <location>
        <begin position="6"/>
        <end position="27"/>
    </location>
</feature>
<dbReference type="EMBL" id="FOUE01000004">
    <property type="protein sequence ID" value="SFM57091.1"/>
    <property type="molecule type" value="Genomic_DNA"/>
</dbReference>
<reference evidence="3" key="1">
    <citation type="submission" date="2016-10" db="EMBL/GenBank/DDBJ databases">
        <authorList>
            <person name="Varghese N."/>
            <person name="Submissions S."/>
        </authorList>
    </citation>
    <scope>NUCLEOTIDE SEQUENCE [LARGE SCALE GENOMIC DNA]</scope>
    <source>
        <strain evidence="3">CGMCC 1.7061</strain>
    </source>
</reference>
<protein>
    <submittedName>
        <fullName evidence="2">Uncharacterized protein</fullName>
    </submittedName>
</protein>
<keyword evidence="1" id="KW-0472">Membrane</keyword>
<dbReference type="RefSeq" id="WP_092024068.1">
    <property type="nucleotide sequence ID" value="NZ_FOUE01000004.1"/>
</dbReference>
<name>A0A1I4RY39_9GAMM</name>
<accession>A0A1I4RY39</accession>
<gene>
    <name evidence="2" type="ORF">SAMN04487963_3018</name>
</gene>
<dbReference type="AlphaFoldDB" id="A0A1I4RY39"/>
<dbReference type="STRING" id="488535.SAMN04487963_3018"/>
<dbReference type="Proteomes" id="UP000198519">
    <property type="component" value="Unassembled WGS sequence"/>
</dbReference>
<evidence type="ECO:0000256" key="1">
    <source>
        <dbReference type="SAM" id="Phobius"/>
    </source>
</evidence>
<proteinExistence type="predicted"/>
<evidence type="ECO:0000313" key="2">
    <source>
        <dbReference type="EMBL" id="SFM57091.1"/>
    </source>
</evidence>
<keyword evidence="1" id="KW-1133">Transmembrane helix</keyword>
<keyword evidence="1" id="KW-0812">Transmembrane</keyword>
<organism evidence="2 3">
    <name type="scientific">Marinobacter zhejiangensis</name>
    <dbReference type="NCBI Taxonomy" id="488535"/>
    <lineage>
        <taxon>Bacteria</taxon>
        <taxon>Pseudomonadati</taxon>
        <taxon>Pseudomonadota</taxon>
        <taxon>Gammaproteobacteria</taxon>
        <taxon>Pseudomonadales</taxon>
        <taxon>Marinobacteraceae</taxon>
        <taxon>Marinobacter</taxon>
    </lineage>
</organism>
<sequence>MKDGLVTIVPVIGVLGVVIGALLQGFFNRKNQVANNLSELQNKAYSDFLNSVSKIAVAQRKNQRTVVTEELSNLADAKSRICVYGHASVVHHLADFLRAGGTLQTEQEILSFTRLCLQIRESVGMRDKELYPSDISQLLFSIDVKDVKTPGA</sequence>
<evidence type="ECO:0000313" key="3">
    <source>
        <dbReference type="Proteomes" id="UP000198519"/>
    </source>
</evidence>